<gene>
    <name evidence="3" type="primary">LOC105222643</name>
</gene>
<proteinExistence type="predicted"/>
<sequence length="163" mass="16593">MYKFVFVAIVALATLQFQQNDAFIIVSKSVGAAPASSAAPAAPALDPNALIQGLTNAVTAKIQTVTQVVGGLVQAKTNLKQSLLRNVLNTVSSASAALPKPTYITKTIRIPIFVKGGAAPAAPAAPATPAATTAAAPSEPEATTTAAQSAGYSYGSYGYRHRH</sequence>
<dbReference type="GeneID" id="105222643"/>
<evidence type="ECO:0000313" key="2">
    <source>
        <dbReference type="Proteomes" id="UP001652620"/>
    </source>
</evidence>
<keyword evidence="2" id="KW-1185">Reference proteome</keyword>
<feature type="signal peptide" evidence="1">
    <location>
        <begin position="1"/>
        <end position="22"/>
    </location>
</feature>
<dbReference type="Proteomes" id="UP001652620">
    <property type="component" value="Chromosome 4"/>
</dbReference>
<dbReference type="RefSeq" id="XP_011198338.2">
    <property type="nucleotide sequence ID" value="XM_011200036.3"/>
</dbReference>
<keyword evidence="1" id="KW-0732">Signal</keyword>
<name>A0A6I9URV1_BACDO</name>
<feature type="chain" id="PRO_5046253538" evidence="1">
    <location>
        <begin position="23"/>
        <end position="163"/>
    </location>
</feature>
<dbReference type="OrthoDB" id="8060231at2759"/>
<protein>
    <submittedName>
        <fullName evidence="3">Uncharacterized protein LOC105222643</fullName>
    </submittedName>
</protein>
<organism evidence="2 3">
    <name type="scientific">Bactrocera dorsalis</name>
    <name type="common">Oriental fruit fly</name>
    <name type="synonym">Dacus dorsalis</name>
    <dbReference type="NCBI Taxonomy" id="27457"/>
    <lineage>
        <taxon>Eukaryota</taxon>
        <taxon>Metazoa</taxon>
        <taxon>Ecdysozoa</taxon>
        <taxon>Arthropoda</taxon>
        <taxon>Hexapoda</taxon>
        <taxon>Insecta</taxon>
        <taxon>Pterygota</taxon>
        <taxon>Neoptera</taxon>
        <taxon>Endopterygota</taxon>
        <taxon>Diptera</taxon>
        <taxon>Brachycera</taxon>
        <taxon>Muscomorpha</taxon>
        <taxon>Tephritoidea</taxon>
        <taxon>Tephritidae</taxon>
        <taxon>Bactrocera</taxon>
        <taxon>Bactrocera</taxon>
    </lineage>
</organism>
<reference evidence="3" key="1">
    <citation type="submission" date="2025-08" db="UniProtKB">
        <authorList>
            <consortium name="RefSeq"/>
        </authorList>
    </citation>
    <scope>IDENTIFICATION</scope>
    <source>
        <tissue evidence="3">Adult</tissue>
    </source>
</reference>
<evidence type="ECO:0000256" key="1">
    <source>
        <dbReference type="SAM" id="SignalP"/>
    </source>
</evidence>
<accession>A0A6I9URV1</accession>
<evidence type="ECO:0000313" key="3">
    <source>
        <dbReference type="RefSeq" id="XP_011198338.2"/>
    </source>
</evidence>